<dbReference type="AlphaFoldDB" id="A0A4C2A6J9"/>
<comment type="caution">
    <text evidence="1">The sequence shown here is derived from an EMBL/GenBank/DDBJ whole genome shotgun (WGS) entry which is preliminary data.</text>
</comment>
<dbReference type="Proteomes" id="UP000299102">
    <property type="component" value="Unassembled WGS sequence"/>
</dbReference>
<keyword evidence="2" id="KW-1185">Reference proteome</keyword>
<gene>
    <name evidence="1" type="ORF">EVAR_6193_1</name>
</gene>
<organism evidence="1 2">
    <name type="scientific">Eumeta variegata</name>
    <name type="common">Bagworm moth</name>
    <name type="synonym">Eumeta japonica</name>
    <dbReference type="NCBI Taxonomy" id="151549"/>
    <lineage>
        <taxon>Eukaryota</taxon>
        <taxon>Metazoa</taxon>
        <taxon>Ecdysozoa</taxon>
        <taxon>Arthropoda</taxon>
        <taxon>Hexapoda</taxon>
        <taxon>Insecta</taxon>
        <taxon>Pterygota</taxon>
        <taxon>Neoptera</taxon>
        <taxon>Endopterygota</taxon>
        <taxon>Lepidoptera</taxon>
        <taxon>Glossata</taxon>
        <taxon>Ditrysia</taxon>
        <taxon>Tineoidea</taxon>
        <taxon>Psychidae</taxon>
        <taxon>Oiketicinae</taxon>
        <taxon>Eumeta</taxon>
    </lineage>
</organism>
<name>A0A4C2A6J9_EUMVA</name>
<dbReference type="EMBL" id="BGZK01002514">
    <property type="protein sequence ID" value="GBP94517.1"/>
    <property type="molecule type" value="Genomic_DNA"/>
</dbReference>
<evidence type="ECO:0000313" key="1">
    <source>
        <dbReference type="EMBL" id="GBP94517.1"/>
    </source>
</evidence>
<protein>
    <submittedName>
        <fullName evidence="1">Uncharacterized protein</fullName>
    </submittedName>
</protein>
<reference evidence="1 2" key="1">
    <citation type="journal article" date="2019" name="Commun. Biol.">
        <title>The bagworm genome reveals a unique fibroin gene that provides high tensile strength.</title>
        <authorList>
            <person name="Kono N."/>
            <person name="Nakamura H."/>
            <person name="Ohtoshi R."/>
            <person name="Tomita M."/>
            <person name="Numata K."/>
            <person name="Arakawa K."/>
        </authorList>
    </citation>
    <scope>NUCLEOTIDE SEQUENCE [LARGE SCALE GENOMIC DNA]</scope>
</reference>
<sequence>MREMQARTRMLTVRTVSTFLHKRSFGGPVRVRRGVRPTLGKRQFRSLYSFNQTDTLRALAAERSVRYGRGIELYRRSDVISRVNFLKPSNRSEPPGHCESVLMDIPLVEPHV</sequence>
<proteinExistence type="predicted"/>
<accession>A0A4C2A6J9</accession>
<evidence type="ECO:0000313" key="2">
    <source>
        <dbReference type="Proteomes" id="UP000299102"/>
    </source>
</evidence>